<dbReference type="EMBL" id="KZ293660">
    <property type="protein sequence ID" value="PBK91795.1"/>
    <property type="molecule type" value="Genomic_DNA"/>
</dbReference>
<protein>
    <submittedName>
        <fullName evidence="1">Uncharacterized protein</fullName>
    </submittedName>
</protein>
<organism evidence="1 2">
    <name type="scientific">Armillaria gallica</name>
    <name type="common">Bulbous honey fungus</name>
    <name type="synonym">Armillaria bulbosa</name>
    <dbReference type="NCBI Taxonomy" id="47427"/>
    <lineage>
        <taxon>Eukaryota</taxon>
        <taxon>Fungi</taxon>
        <taxon>Dikarya</taxon>
        <taxon>Basidiomycota</taxon>
        <taxon>Agaricomycotina</taxon>
        <taxon>Agaricomycetes</taxon>
        <taxon>Agaricomycetidae</taxon>
        <taxon>Agaricales</taxon>
        <taxon>Marasmiineae</taxon>
        <taxon>Physalacriaceae</taxon>
        <taxon>Armillaria</taxon>
    </lineage>
</organism>
<dbReference type="AlphaFoldDB" id="A0A2H3D954"/>
<sequence length="125" mass="13990">MQLSAASNPPLRKQQTTLRLRLRLSQTTVILFIYMASIQSAVTYVVRACGSLYDGGKRPGLTADIKESKGEVDKLGKEERVKNLACDNPADETLEQELEVLNDLNEERIRLAKLRSKDKASKEGR</sequence>
<evidence type="ECO:0000313" key="1">
    <source>
        <dbReference type="EMBL" id="PBK91795.1"/>
    </source>
</evidence>
<evidence type="ECO:0000313" key="2">
    <source>
        <dbReference type="Proteomes" id="UP000217790"/>
    </source>
</evidence>
<keyword evidence="2" id="KW-1185">Reference proteome</keyword>
<gene>
    <name evidence="1" type="ORF">ARMGADRAFT_187772</name>
</gene>
<reference evidence="2" key="1">
    <citation type="journal article" date="2017" name="Nat. Ecol. Evol.">
        <title>Genome expansion and lineage-specific genetic innovations in the forest pathogenic fungi Armillaria.</title>
        <authorList>
            <person name="Sipos G."/>
            <person name="Prasanna A.N."/>
            <person name="Walter M.C."/>
            <person name="O'Connor E."/>
            <person name="Balint B."/>
            <person name="Krizsan K."/>
            <person name="Kiss B."/>
            <person name="Hess J."/>
            <person name="Varga T."/>
            <person name="Slot J."/>
            <person name="Riley R."/>
            <person name="Boka B."/>
            <person name="Rigling D."/>
            <person name="Barry K."/>
            <person name="Lee J."/>
            <person name="Mihaltcheva S."/>
            <person name="LaButti K."/>
            <person name="Lipzen A."/>
            <person name="Waldron R."/>
            <person name="Moloney N.M."/>
            <person name="Sperisen C."/>
            <person name="Kredics L."/>
            <person name="Vagvoelgyi C."/>
            <person name="Patrignani A."/>
            <person name="Fitzpatrick D."/>
            <person name="Nagy I."/>
            <person name="Doyle S."/>
            <person name="Anderson J.B."/>
            <person name="Grigoriev I.V."/>
            <person name="Gueldener U."/>
            <person name="Muensterkoetter M."/>
            <person name="Nagy L.G."/>
        </authorList>
    </citation>
    <scope>NUCLEOTIDE SEQUENCE [LARGE SCALE GENOMIC DNA]</scope>
    <source>
        <strain evidence="2">Ar21-2</strain>
    </source>
</reference>
<dbReference type="Proteomes" id="UP000217790">
    <property type="component" value="Unassembled WGS sequence"/>
</dbReference>
<dbReference type="InParanoid" id="A0A2H3D954"/>
<name>A0A2H3D954_ARMGA</name>
<accession>A0A2H3D954</accession>
<proteinExistence type="predicted"/>